<keyword evidence="4" id="KW-1185">Reference proteome</keyword>
<organism evidence="3 4">
    <name type="scientific">Pseudomonas guineae</name>
    <dbReference type="NCBI Taxonomy" id="425504"/>
    <lineage>
        <taxon>Bacteria</taxon>
        <taxon>Pseudomonadati</taxon>
        <taxon>Pseudomonadota</taxon>
        <taxon>Gammaproteobacteria</taxon>
        <taxon>Pseudomonadales</taxon>
        <taxon>Pseudomonadaceae</taxon>
        <taxon>Pseudomonas</taxon>
    </lineage>
</organism>
<sequence length="543" mass="57566">MPFSPRTFPEHITNNRLLGKVITRVVNAVIKHGLMNPYRGNTMTLSLHEYLQADACSLAQLVKQGDVSAAELLDLATSQLQRLNPQINAVNLSMLPQAQQRVQETLSGPLAGVPLLIKDAVQDYAGLPTANGSRGFRHVVPAQHSTVVQRLLDAGAVIIGKTNTPELALKGFTDPHAFGITRNPWDLTRTPGGSSGGSAAAVAAGIVPIAGANDGGGSIRIPAACCGLFGLRPSRGRVPAGPAAGEIWEGASSDLVVSRSVRDSALALDVLAGTACGEPFTIAPPADSFSNLMRREPGRLRIAFSSQSPLGTEVHPDAVAAVQHTAQLLAAMGHEVVEDRPLYDGQELARCYLEMYFGQVAATLAEARAAGANSADFELSTRLLEAFGKASSAGDYVRSHRRWNHFTRVLGAFHLRYDLFLTPTLACPPALHEAALMPSGQQRLLSVLLNSGLLGVMAKLGMMEKPLAELSRQNLSLVPFTQLANLTGTPAMSVPLYWTAAGLPLGVQFMAAFGGEALLLQVAAQLEQAQPWIQRLPALAYPS</sequence>
<feature type="domain" description="Amidase" evidence="2">
    <location>
        <begin position="464"/>
        <end position="520"/>
    </location>
</feature>
<protein>
    <submittedName>
        <fullName evidence="3">Amidase</fullName>
    </submittedName>
</protein>
<dbReference type="InterPro" id="IPR000120">
    <property type="entry name" value="Amidase"/>
</dbReference>
<dbReference type="InterPro" id="IPR023631">
    <property type="entry name" value="Amidase_dom"/>
</dbReference>
<name>A0A1I3FVL4_9PSED</name>
<dbReference type="EMBL" id="FOQL01000001">
    <property type="protein sequence ID" value="SFI15249.1"/>
    <property type="molecule type" value="Genomic_DNA"/>
</dbReference>
<dbReference type="InterPro" id="IPR036928">
    <property type="entry name" value="AS_sf"/>
</dbReference>
<evidence type="ECO:0000313" key="4">
    <source>
        <dbReference type="Proteomes" id="UP000243606"/>
    </source>
</evidence>
<dbReference type="Pfam" id="PF01425">
    <property type="entry name" value="Amidase"/>
    <property type="match status" value="2"/>
</dbReference>
<dbReference type="Proteomes" id="UP000243606">
    <property type="component" value="Unassembled WGS sequence"/>
</dbReference>
<dbReference type="InterPro" id="IPR020556">
    <property type="entry name" value="Amidase_CS"/>
</dbReference>
<dbReference type="SUPFAM" id="SSF75304">
    <property type="entry name" value="Amidase signature (AS) enzymes"/>
    <property type="match status" value="1"/>
</dbReference>
<proteinExistence type="inferred from homology"/>
<evidence type="ECO:0000313" key="3">
    <source>
        <dbReference type="EMBL" id="SFI15249.1"/>
    </source>
</evidence>
<dbReference type="PROSITE" id="PS00571">
    <property type="entry name" value="AMIDASES"/>
    <property type="match status" value="1"/>
</dbReference>
<dbReference type="PANTHER" id="PTHR11895:SF7">
    <property type="entry name" value="GLUTAMYL-TRNA(GLN) AMIDOTRANSFERASE SUBUNIT A, MITOCHONDRIAL"/>
    <property type="match status" value="1"/>
</dbReference>
<dbReference type="STRING" id="425504.SAMN05216206_1654"/>
<dbReference type="Gene3D" id="3.90.1300.10">
    <property type="entry name" value="Amidase signature (AS) domain"/>
    <property type="match status" value="1"/>
</dbReference>
<evidence type="ECO:0000256" key="1">
    <source>
        <dbReference type="ARBA" id="ARBA00009199"/>
    </source>
</evidence>
<reference evidence="4" key="1">
    <citation type="submission" date="2016-10" db="EMBL/GenBank/DDBJ databases">
        <authorList>
            <person name="Varghese N."/>
            <person name="Submissions S."/>
        </authorList>
    </citation>
    <scope>NUCLEOTIDE SEQUENCE [LARGE SCALE GENOMIC DNA]</scope>
    <source>
        <strain evidence="4">LMG 24016</strain>
    </source>
</reference>
<comment type="similarity">
    <text evidence="1">Belongs to the amidase family.</text>
</comment>
<dbReference type="PANTHER" id="PTHR11895">
    <property type="entry name" value="TRANSAMIDASE"/>
    <property type="match status" value="1"/>
</dbReference>
<feature type="domain" description="Amidase" evidence="2">
    <location>
        <begin position="72"/>
        <end position="436"/>
    </location>
</feature>
<evidence type="ECO:0000259" key="2">
    <source>
        <dbReference type="Pfam" id="PF01425"/>
    </source>
</evidence>
<accession>A0A1I3FVL4</accession>
<dbReference type="AlphaFoldDB" id="A0A1I3FVL4"/>
<dbReference type="GO" id="GO:0003824">
    <property type="term" value="F:catalytic activity"/>
    <property type="evidence" value="ECO:0007669"/>
    <property type="project" value="InterPro"/>
</dbReference>
<gene>
    <name evidence="3" type="ORF">SAMN05216206_1654</name>
</gene>